<dbReference type="SMART" id="SM00849">
    <property type="entry name" value="Lactamase_B"/>
    <property type="match status" value="1"/>
</dbReference>
<proteinExistence type="predicted"/>
<name>A0A202EC65_9EURY</name>
<dbReference type="AlphaFoldDB" id="A0A202EC65"/>
<evidence type="ECO:0000313" key="4">
    <source>
        <dbReference type="Proteomes" id="UP000196084"/>
    </source>
</evidence>
<gene>
    <name evidence="3" type="ORF">B2G88_02945</name>
</gene>
<dbReference type="InterPro" id="IPR001279">
    <property type="entry name" value="Metallo-B-lactamas"/>
</dbReference>
<organism evidence="3 4">
    <name type="scientific">Natronolimnobius baerhuensis</name>
    <dbReference type="NCBI Taxonomy" id="253108"/>
    <lineage>
        <taxon>Archaea</taxon>
        <taxon>Methanobacteriati</taxon>
        <taxon>Methanobacteriota</taxon>
        <taxon>Stenosarchaea group</taxon>
        <taxon>Halobacteria</taxon>
        <taxon>Halobacteriales</taxon>
        <taxon>Natrialbaceae</taxon>
        <taxon>Natronolimnobius</taxon>
    </lineage>
</organism>
<dbReference type="SUPFAM" id="SSF56281">
    <property type="entry name" value="Metallo-hydrolase/oxidoreductase"/>
    <property type="match status" value="1"/>
</dbReference>
<comment type="caution">
    <text evidence="3">The sequence shown here is derived from an EMBL/GenBank/DDBJ whole genome shotgun (WGS) entry which is preliminary data.</text>
</comment>
<dbReference type="PROSITE" id="PS51257">
    <property type="entry name" value="PROKAR_LIPOPROTEIN"/>
    <property type="match status" value="1"/>
</dbReference>
<keyword evidence="4" id="KW-1185">Reference proteome</keyword>
<dbReference type="PANTHER" id="PTHR30619:SF1">
    <property type="entry name" value="RECOMBINATION PROTEIN 2"/>
    <property type="match status" value="1"/>
</dbReference>
<keyword evidence="3" id="KW-0378">Hydrolase</keyword>
<reference evidence="3 4" key="1">
    <citation type="submission" date="2017-02" db="EMBL/GenBank/DDBJ databases">
        <title>Natronthermophilus aegyptiacus gen. nov.,sp. nov., an aerobic, extremely halophilic alkalithermophilic archaeon isolated from the athalassohaline Wadi An Natrun, Egypt.</title>
        <authorList>
            <person name="Zhao B."/>
        </authorList>
    </citation>
    <scope>NUCLEOTIDE SEQUENCE [LARGE SCALE GENOMIC DNA]</scope>
    <source>
        <strain evidence="3 4">CGMCC 1.3597</strain>
    </source>
</reference>
<accession>A0A202EC65</accession>
<dbReference type="Proteomes" id="UP000196084">
    <property type="component" value="Unassembled WGS sequence"/>
</dbReference>
<sequence length="355" mass="37121">MTRTSAVVAVALLVTLAGCVGGLGIEGVSDESDENGADSALEVDTGALEIRHLDVGQADATLVVTPDDETILIDSGDWRADGSGVIDALETQDIDRLDHLVATHGHADHIGGHAAIIEHLETEGEGVGAAYDSGVAHTSQTYDNYLDAIETHDVQLFEVQDGDDLPLEDETLAATVLNPPAGDSGDDLHSNSVTLVLEFGDFAYLTTGDAEADAEQRLVDDHGEALAADAYQAGHHGSSTSSTEPFLDAVEPEIAVISSALESQYGHPHDEVLEDFDDRDVDTYWTAVHGDITLTVEQTGNGTDVSVTTEHDASSDPAALLDRKHEATAEDDGSASLLEPRPQDALAAPGALVST</sequence>
<dbReference type="Gene3D" id="3.60.15.10">
    <property type="entry name" value="Ribonuclease Z/Hydroxyacylglutathione hydrolase-like"/>
    <property type="match status" value="1"/>
</dbReference>
<dbReference type="PANTHER" id="PTHR30619">
    <property type="entry name" value="DNA INTERNALIZATION/COMPETENCE PROTEIN COMEC/REC2"/>
    <property type="match status" value="1"/>
</dbReference>
<dbReference type="EMBL" id="MWPH01000001">
    <property type="protein sequence ID" value="OVE85788.1"/>
    <property type="molecule type" value="Genomic_DNA"/>
</dbReference>
<evidence type="ECO:0000313" key="3">
    <source>
        <dbReference type="EMBL" id="OVE85788.1"/>
    </source>
</evidence>
<dbReference type="InterPro" id="IPR036866">
    <property type="entry name" value="RibonucZ/Hydroxyglut_hydro"/>
</dbReference>
<dbReference type="InterPro" id="IPR035681">
    <property type="entry name" value="ComA-like_MBL"/>
</dbReference>
<dbReference type="CDD" id="cd07731">
    <property type="entry name" value="ComA-like_MBL-fold"/>
    <property type="match status" value="1"/>
</dbReference>
<evidence type="ECO:0000256" key="1">
    <source>
        <dbReference type="SAM" id="MobiDB-lite"/>
    </source>
</evidence>
<protein>
    <submittedName>
        <fullName evidence="3">MBL fold metallo-hydrolase</fullName>
    </submittedName>
</protein>
<evidence type="ECO:0000259" key="2">
    <source>
        <dbReference type="SMART" id="SM00849"/>
    </source>
</evidence>
<feature type="domain" description="Metallo-beta-lactamase" evidence="2">
    <location>
        <begin position="57"/>
        <end position="261"/>
    </location>
</feature>
<dbReference type="GO" id="GO:0016787">
    <property type="term" value="F:hydrolase activity"/>
    <property type="evidence" value="ECO:0007669"/>
    <property type="project" value="UniProtKB-KW"/>
</dbReference>
<dbReference type="InterPro" id="IPR052159">
    <property type="entry name" value="Competence_DNA_uptake"/>
</dbReference>
<dbReference type="Pfam" id="PF00753">
    <property type="entry name" value="Lactamase_B"/>
    <property type="match status" value="1"/>
</dbReference>
<feature type="region of interest" description="Disordered" evidence="1">
    <location>
        <begin position="306"/>
        <end position="355"/>
    </location>
</feature>